<protein>
    <recommendedName>
        <fullName evidence="7">Rhodopsin domain-containing protein</fullName>
    </recommendedName>
</protein>
<evidence type="ECO:0000256" key="1">
    <source>
        <dbReference type="ARBA" id="ARBA00004141"/>
    </source>
</evidence>
<feature type="domain" description="Rhodopsin" evidence="7">
    <location>
        <begin position="259"/>
        <end position="413"/>
    </location>
</feature>
<feature type="transmembrane region" description="Helical" evidence="6">
    <location>
        <begin position="308"/>
        <end position="328"/>
    </location>
</feature>
<name>A0A0J9EPM0_AJEDA</name>
<dbReference type="Gene3D" id="1.20.1720.10">
    <property type="entry name" value="Multidrug resistance protein D"/>
    <property type="match status" value="1"/>
</dbReference>
<dbReference type="AlphaFoldDB" id="A0A0J9EPM0"/>
<dbReference type="PANTHER" id="PTHR33048:SF19">
    <property type="entry name" value="MEMBRANE PROTEIN PTH11-LIKE, PUTATIVE (AFU_ORTHOLOGUE AFUA_1G14080)-RELATED"/>
    <property type="match status" value="1"/>
</dbReference>
<dbReference type="PANTHER" id="PTHR33048">
    <property type="entry name" value="PTH11-LIKE INTEGRAL MEMBRANE PROTEIN (AFU_ORTHOLOGUE AFUA_5G11245)"/>
    <property type="match status" value="1"/>
</dbReference>
<accession>A0A0J9EPM0</accession>
<feature type="transmembrane region" description="Helical" evidence="6">
    <location>
        <begin position="348"/>
        <end position="371"/>
    </location>
</feature>
<comment type="subcellular location">
    <subcellularLocation>
        <location evidence="1">Membrane</location>
        <topology evidence="1">Multi-pass membrane protein</topology>
    </subcellularLocation>
</comment>
<dbReference type="Proteomes" id="UP000007802">
    <property type="component" value="Unassembled WGS sequence"/>
</dbReference>
<reference evidence="8" key="1">
    <citation type="submission" date="2010-03" db="EMBL/GenBank/DDBJ databases">
        <title>Annotation of Blastomyces dermatitidis strain ATCC 18188.</title>
        <authorList>
            <consortium name="The Broad Institute Genome Sequencing Platform"/>
            <consortium name="Broad Institute Genome Sequencing Center for Infectious Disease."/>
            <person name="Cuomo C."/>
            <person name="Klein B."/>
            <person name="Sullivan T."/>
            <person name="Heitman J."/>
            <person name="Young S."/>
            <person name="Zeng Q."/>
            <person name="Gargeya S."/>
            <person name="Alvarado L."/>
            <person name="Berlin A.M."/>
            <person name="Chapman S.B."/>
            <person name="Chen Z."/>
            <person name="Freedman E."/>
            <person name="Gellesch M."/>
            <person name="Goldberg J."/>
            <person name="Griggs A."/>
            <person name="Gujja S."/>
            <person name="Heilman E."/>
            <person name="Heiman D."/>
            <person name="Howarth C."/>
            <person name="Mehta T."/>
            <person name="Neiman D."/>
            <person name="Pearson M."/>
            <person name="Roberts A."/>
            <person name="Saif S."/>
            <person name="Shea T."/>
            <person name="Shenoy N."/>
            <person name="Sisk P."/>
            <person name="Stolte C."/>
            <person name="Sykes S."/>
            <person name="White J."/>
            <person name="Yandava C."/>
            <person name="Haas B."/>
            <person name="Nusbaum C."/>
            <person name="Birren B."/>
        </authorList>
    </citation>
    <scope>NUCLEOTIDE SEQUENCE</scope>
    <source>
        <strain evidence="8">ATCC 18188</strain>
    </source>
</reference>
<gene>
    <name evidence="8" type="ORF">BDDG_11945</name>
</gene>
<feature type="transmembrane region" description="Helical" evidence="6">
    <location>
        <begin position="97"/>
        <end position="116"/>
    </location>
</feature>
<dbReference type="OrthoDB" id="2988756at2759"/>
<evidence type="ECO:0000256" key="5">
    <source>
        <dbReference type="ARBA" id="ARBA00038359"/>
    </source>
</evidence>
<feature type="transmembrane region" description="Helical" evidence="6">
    <location>
        <begin position="268"/>
        <end position="288"/>
    </location>
</feature>
<keyword evidence="4 6" id="KW-0472">Membrane</keyword>
<evidence type="ECO:0000256" key="6">
    <source>
        <dbReference type="SAM" id="Phobius"/>
    </source>
</evidence>
<comment type="similarity">
    <text evidence="5">Belongs to the SAT4 family.</text>
</comment>
<dbReference type="InterPro" id="IPR052337">
    <property type="entry name" value="SAT4-like"/>
</dbReference>
<dbReference type="GO" id="GO:0016020">
    <property type="term" value="C:membrane"/>
    <property type="evidence" value="ECO:0007669"/>
    <property type="project" value="UniProtKB-SubCell"/>
</dbReference>
<feature type="transmembrane region" description="Helical" evidence="6">
    <location>
        <begin position="227"/>
        <end position="247"/>
    </location>
</feature>
<feature type="transmembrane region" description="Helical" evidence="6">
    <location>
        <begin position="153"/>
        <end position="171"/>
    </location>
</feature>
<feature type="transmembrane region" description="Helical" evidence="6">
    <location>
        <begin position="122"/>
        <end position="141"/>
    </location>
</feature>
<dbReference type="InterPro" id="IPR049326">
    <property type="entry name" value="Rhodopsin_dom_fungi"/>
</dbReference>
<proteinExistence type="inferred from homology"/>
<evidence type="ECO:0000256" key="2">
    <source>
        <dbReference type="ARBA" id="ARBA00022692"/>
    </source>
</evidence>
<feature type="transmembrane region" description="Helical" evidence="6">
    <location>
        <begin position="391"/>
        <end position="410"/>
    </location>
</feature>
<sequence length="473" mass="53085">MAWTHNRTTSVLTGISIAYRRPVGLLQVASSYISTTLEAGMGALTWIHNRNGNQQLWKEESANIGEFHRRRRRCTSAQQKGWRAIHAADAKLGERKFVLLLGTSVSYLGIAFSTSFTQAMFWRSFGGAINGMVGIIRTMIVENIRKKNYQSRAFSILPIGFNIASLSGTAAEPRVYDNSPMFFAICVRSVLGVETATVKFQCAESDINLACFLSRLSRTSMRWTSEATQIVICAALSSLQILFRCGYRLLVKCGVIKSSNRSWGPDDSWMTFALLPLICRTVAMIRVFGLRLSPSIDDQVLSQKLILVGRVFYALFLWCMKLCLLRFYKRLETGSNKVHYSLQFLRAFIVVTFFATLLATLLECQPLFMFWNPKYSHHPCRKGMSNLLTMGSLNIVTDLALILFPIPMLWRMTSLDFQARHIGCCNNNYATASDIKSLSGSNYTFSGTCSKTPKLDEYTVFSANGEILSVATL</sequence>
<evidence type="ECO:0000256" key="3">
    <source>
        <dbReference type="ARBA" id="ARBA00022989"/>
    </source>
</evidence>
<evidence type="ECO:0000259" key="7">
    <source>
        <dbReference type="Pfam" id="PF20684"/>
    </source>
</evidence>
<dbReference type="Pfam" id="PF20684">
    <property type="entry name" value="Fung_rhodopsin"/>
    <property type="match status" value="1"/>
</dbReference>
<keyword evidence="2 6" id="KW-0812">Transmembrane</keyword>
<evidence type="ECO:0000256" key="4">
    <source>
        <dbReference type="ARBA" id="ARBA00023136"/>
    </source>
</evidence>
<organism evidence="8">
    <name type="scientific">Ajellomyces dermatitidis (strain ATCC 18188 / CBS 674.68)</name>
    <name type="common">Blastomyces dermatitidis</name>
    <dbReference type="NCBI Taxonomy" id="653446"/>
    <lineage>
        <taxon>Eukaryota</taxon>
        <taxon>Fungi</taxon>
        <taxon>Dikarya</taxon>
        <taxon>Ascomycota</taxon>
        <taxon>Pezizomycotina</taxon>
        <taxon>Eurotiomycetes</taxon>
        <taxon>Eurotiomycetidae</taxon>
        <taxon>Onygenales</taxon>
        <taxon>Ajellomycetaceae</taxon>
        <taxon>Blastomyces</taxon>
    </lineage>
</organism>
<dbReference type="EMBL" id="GG749417">
    <property type="protein sequence ID" value="KMW67160.1"/>
    <property type="molecule type" value="Genomic_DNA"/>
</dbReference>
<evidence type="ECO:0000313" key="8">
    <source>
        <dbReference type="EMBL" id="KMW67160.1"/>
    </source>
</evidence>
<keyword evidence="3 6" id="KW-1133">Transmembrane helix</keyword>